<feature type="compositionally biased region" description="Low complexity" evidence="8">
    <location>
        <begin position="1832"/>
        <end position="1844"/>
    </location>
</feature>
<dbReference type="Pfam" id="PF02229">
    <property type="entry name" value="PC4"/>
    <property type="match status" value="2"/>
</dbReference>
<keyword evidence="5" id="KW-0804">Transcription</keyword>
<evidence type="ECO:0000256" key="1">
    <source>
        <dbReference type="ARBA" id="ARBA00004123"/>
    </source>
</evidence>
<feature type="compositionally biased region" description="Basic and acidic residues" evidence="8">
    <location>
        <begin position="248"/>
        <end position="264"/>
    </location>
</feature>
<protein>
    <recommendedName>
        <fullName evidence="9">Transcriptional coactivator p15 (PC4) C-terminal domain-containing protein</fullName>
    </recommendedName>
</protein>
<dbReference type="EMBL" id="CAUJNA010002225">
    <property type="protein sequence ID" value="CAJ1391904.1"/>
    <property type="molecule type" value="Genomic_DNA"/>
</dbReference>
<dbReference type="PROSITE" id="PS51375">
    <property type="entry name" value="PPR"/>
    <property type="match status" value="1"/>
</dbReference>
<evidence type="ECO:0000256" key="5">
    <source>
        <dbReference type="ARBA" id="ARBA00023163"/>
    </source>
</evidence>
<organism evidence="10 11">
    <name type="scientific">Effrenium voratum</name>
    <dbReference type="NCBI Taxonomy" id="2562239"/>
    <lineage>
        <taxon>Eukaryota</taxon>
        <taxon>Sar</taxon>
        <taxon>Alveolata</taxon>
        <taxon>Dinophyceae</taxon>
        <taxon>Suessiales</taxon>
        <taxon>Symbiodiniaceae</taxon>
        <taxon>Effrenium</taxon>
    </lineage>
</organism>
<dbReference type="InterPro" id="IPR045125">
    <property type="entry name" value="Sub1/Tcp4-like"/>
</dbReference>
<feature type="region of interest" description="Disordered" evidence="8">
    <location>
        <begin position="1906"/>
        <end position="1930"/>
    </location>
</feature>
<dbReference type="PANTHER" id="PTHR13215">
    <property type="entry name" value="RNA POLYMERASE II TRANSCRIPTIONAL COACTIVATOR"/>
    <property type="match status" value="1"/>
</dbReference>
<dbReference type="InterPro" id="IPR003173">
    <property type="entry name" value="PC4_C"/>
</dbReference>
<feature type="domain" description="Transcriptional coactivator p15 (PC4) C-terminal" evidence="9">
    <location>
        <begin position="104"/>
        <end position="156"/>
    </location>
</feature>
<dbReference type="InterPro" id="IPR011990">
    <property type="entry name" value="TPR-like_helical_dom_sf"/>
</dbReference>
<evidence type="ECO:0000256" key="4">
    <source>
        <dbReference type="ARBA" id="ARBA00023125"/>
    </source>
</evidence>
<feature type="region of interest" description="Disordered" evidence="8">
    <location>
        <begin position="65"/>
        <end position="100"/>
    </location>
</feature>
<dbReference type="Gene3D" id="1.25.40.10">
    <property type="entry name" value="Tetratricopeptide repeat domain"/>
    <property type="match status" value="3"/>
</dbReference>
<keyword evidence="3" id="KW-0805">Transcription regulation</keyword>
<feature type="region of interest" description="Disordered" evidence="8">
    <location>
        <begin position="591"/>
        <end position="621"/>
    </location>
</feature>
<feature type="region of interest" description="Disordered" evidence="8">
    <location>
        <begin position="459"/>
        <end position="561"/>
    </location>
</feature>
<feature type="compositionally biased region" description="Basic and acidic residues" evidence="8">
    <location>
        <begin position="2124"/>
        <end position="2138"/>
    </location>
</feature>
<comment type="caution">
    <text evidence="10">The sequence shown here is derived from an EMBL/GenBank/DDBJ whole genome shotgun (WGS) entry which is preliminary data.</text>
</comment>
<keyword evidence="11" id="KW-1185">Reference proteome</keyword>
<dbReference type="InterPro" id="IPR009044">
    <property type="entry name" value="ssDNA-bd_transcriptional_reg"/>
</dbReference>
<evidence type="ECO:0000256" key="7">
    <source>
        <dbReference type="PROSITE-ProRule" id="PRU00708"/>
    </source>
</evidence>
<reference evidence="10" key="1">
    <citation type="submission" date="2023-08" db="EMBL/GenBank/DDBJ databases">
        <authorList>
            <person name="Chen Y."/>
            <person name="Shah S."/>
            <person name="Dougan E. K."/>
            <person name="Thang M."/>
            <person name="Chan C."/>
        </authorList>
    </citation>
    <scope>NUCLEOTIDE SEQUENCE</scope>
</reference>
<feature type="compositionally biased region" description="Low complexity" evidence="8">
    <location>
        <begin position="1696"/>
        <end position="1720"/>
    </location>
</feature>
<comment type="similarity">
    <text evidence="2">Belongs to the transcriptional coactivator PC4 family.</text>
</comment>
<name>A0AA36IQA5_9DINO</name>
<feature type="region of interest" description="Disordered" evidence="8">
    <location>
        <begin position="1803"/>
        <end position="1886"/>
    </location>
</feature>
<feature type="compositionally biased region" description="Acidic residues" evidence="8">
    <location>
        <begin position="601"/>
        <end position="611"/>
    </location>
</feature>
<comment type="subcellular location">
    <subcellularLocation>
        <location evidence="1">Nucleus</location>
    </subcellularLocation>
</comment>
<proteinExistence type="inferred from homology"/>
<feature type="region of interest" description="Disordered" evidence="8">
    <location>
        <begin position="1954"/>
        <end position="2079"/>
    </location>
</feature>
<feature type="compositionally biased region" description="Polar residues" evidence="8">
    <location>
        <begin position="1960"/>
        <end position="1971"/>
    </location>
</feature>
<feature type="compositionally biased region" description="Polar residues" evidence="8">
    <location>
        <begin position="2022"/>
        <end position="2038"/>
    </location>
</feature>
<accession>A0AA36IQA5</accession>
<evidence type="ECO:0000256" key="3">
    <source>
        <dbReference type="ARBA" id="ARBA00023015"/>
    </source>
</evidence>
<evidence type="ECO:0000256" key="8">
    <source>
        <dbReference type="SAM" id="MobiDB-lite"/>
    </source>
</evidence>
<feature type="region of interest" description="Disordered" evidence="8">
    <location>
        <begin position="2094"/>
        <end position="2153"/>
    </location>
</feature>
<feature type="compositionally biased region" description="Low complexity" evidence="8">
    <location>
        <begin position="521"/>
        <end position="538"/>
    </location>
</feature>
<dbReference type="Proteomes" id="UP001178507">
    <property type="component" value="Unassembled WGS sequence"/>
</dbReference>
<dbReference type="SUPFAM" id="SSF54447">
    <property type="entry name" value="ssDNA-binding transcriptional regulator domain"/>
    <property type="match status" value="2"/>
</dbReference>
<gene>
    <name evidence="10" type="ORF">EVOR1521_LOCUS17141</name>
</gene>
<evidence type="ECO:0000256" key="2">
    <source>
        <dbReference type="ARBA" id="ARBA00009001"/>
    </source>
</evidence>
<feature type="region of interest" description="Disordered" evidence="8">
    <location>
        <begin position="1652"/>
        <end position="1778"/>
    </location>
</feature>
<feature type="region of interest" description="Disordered" evidence="8">
    <location>
        <begin position="227"/>
        <end position="264"/>
    </location>
</feature>
<feature type="compositionally biased region" description="Low complexity" evidence="8">
    <location>
        <begin position="74"/>
        <end position="89"/>
    </location>
</feature>
<evidence type="ECO:0000259" key="9">
    <source>
        <dbReference type="Pfam" id="PF02229"/>
    </source>
</evidence>
<keyword evidence="4" id="KW-0238">DNA-binding</keyword>
<feature type="compositionally biased region" description="Polar residues" evidence="8">
    <location>
        <begin position="487"/>
        <end position="500"/>
    </location>
</feature>
<evidence type="ECO:0000313" key="10">
    <source>
        <dbReference type="EMBL" id="CAJ1391904.1"/>
    </source>
</evidence>
<dbReference type="GO" id="GO:0060261">
    <property type="term" value="P:positive regulation of transcription initiation by RNA polymerase II"/>
    <property type="evidence" value="ECO:0007669"/>
    <property type="project" value="InterPro"/>
</dbReference>
<evidence type="ECO:0000256" key="6">
    <source>
        <dbReference type="ARBA" id="ARBA00023242"/>
    </source>
</evidence>
<keyword evidence="6" id="KW-0539">Nucleus</keyword>
<dbReference type="NCBIfam" id="TIGR00756">
    <property type="entry name" value="PPR"/>
    <property type="match status" value="1"/>
</dbReference>
<dbReference type="Gene3D" id="2.30.31.10">
    <property type="entry name" value="Transcriptional Coactivator Pc4, Chain A"/>
    <property type="match status" value="2"/>
</dbReference>
<dbReference type="InterPro" id="IPR002885">
    <property type="entry name" value="PPR_rpt"/>
</dbReference>
<feature type="region of interest" description="Disordered" evidence="8">
    <location>
        <begin position="352"/>
        <end position="373"/>
    </location>
</feature>
<feature type="domain" description="Transcriptional coactivator p15 (PC4) C-terminal" evidence="9">
    <location>
        <begin position="187"/>
        <end position="220"/>
    </location>
</feature>
<sequence length="2153" mass="231369">MASVWLESHGKAIVAKGDTMQIKDFLKSKGGKWNAGLKCWIWPGSKKATLLQDLQSCSAVQKVQDKTDSATAQPSSTASEKPAAKAAAKAPEKRNAEEEEQVIELAGDVRATVNSFQGKTGVDLRKFFTDKASGEPRPTAKGVRLSPTEWEAVRKATHRIDSALSEGKESFWNLEGDLNASIGPGSVDLRRFYEDKKDGEKKPGKKGIRLSSAQWSSLKAEMDSLDKFLSGGAGSGGPPNKKPKVQKAKAEKPSADIPHEDEDHGRWKAELAKIMEGRDLQQLSLRKVRGELEAALNLPEDALLSRKEEVTVTATFYHSYWCSPKLPTGFVLELMGRCQPRQGAAVHEVASERKAQHPGSGRPLPLEENGTPVEGKAELNRSSQRWQDAAGAMIYFSLRATGVSMDGGELFQMSVADDISDLGPGGGAAWFFGSLVMIMMCSLAILACLEQDDLGEVGEEQAQKMRPDAPSGIMATATTADPGPGSVQASEPGTWTQSGFKPSWQEPPAPAQPEVLASVEASLPAPQPQAQSPAGASAHLPEVSESSPPVRRQASAAEQPWASSYLPEVPATQAGMEDSIARLPPMLSAFPPVYGGGTPDDMAEDSPDPLGEEPAQSQPASLPYSLGAAEADDGFAWFDGGEPGMENSGTLCPGMMVDPTNECAMAVPIADQEMAAISMTILALDQRPVLKAEVYRGEECRAPTWVSQMVGEMWPPDNVCPVSTMRGNQHPSVVLTSLPPDMQRDDIDPENPDDDDFQILCACYLVNGGEDCLEFDIYNGNGEFFGRMGRDHSRSCRFIMRGGNYGEVRYFIDGVFEDYAILFTDMSQDILADGEAFDSSELPFPEAAGCIRLRIHGAQQAVDAGLILTMLFCAYELRTLLLAENLDIRSVLGILAEIKTARLRPSSISFNAVASALGGFALWERSQLVLAGLQTEGLQADGASVATVIQNRLQDWPLATLLVHRARRSFQVTCLAAAVSSAILACGRARWAAAEETLEAAKRAGCIPNTVHRNSLLNCFGQNWARAIQLANCRPDVVTFNTIMSAASHRWQMSCSIFAGILQRRLFHTVVSFGALAAALGPHVWRRALQILRGGVEPNAVVMSAVAGACKEAAWEHAAALSAQKMTTAMSWQGALASLGKDPRLCFMQPAWREALSTLLALEDYGVQGSIVAICSLLKPLRDEQCWKEVIMLLSRNNKWGIQGNVASDGLLASACQKHWAYAIQVMVVSQATGIKTDAELQNMVSNGCAKSSQWASALQQHSRLDLQTARSMFVGVAPHWQQELAVMSMLESNGKACDEVYALAASVCSSINKWQAAASLFRLLQAPNEQVCAAVLRSFAATGKAEEALDVLSSMKRKGVRLEEVHMVASLTACTKCWVHALHLLQRSQCEALLRQDVWHAGAQCTSSWLHQLELLANAPHATVQPDVTALATIAAKTAAAILGLLKFWDGACKKMNQTTRERSTRSKILFVAMPMAALHRELMKVHFMIDPTRHLYKQLGKESVSSVSSLAALSQQIEESRAQQLQERSARALELMQTAVEWKSWEELRTLTKAFQCYLQEIRETDQQRKRDFETSLSRVRAARDQLATAKWHKEEATSEADIMTKDNAELRRQLQFDARQFVALLQSCAHLEKQLAVLKQADDCIAEDEGEVAASSPQPEDLEGELAASSQPAKADPGAKFAEATEREGAPVAETAAETTAELMSPEGAPGAAQEPAHSPSEAQPSDVSTALAPSPAASPPATPGPAASKQAASPDVEPQPEAMATEPAITHTDVQKDAIHVLSTLAELKKRLQLCAPRDASISTCDGTPALRDLASPGNTLAEDAEDAASAADTGASRTSEPPHGLSQEPQEPTPQAGPGRQERLQATLASPSDAESSPLLRPSVLAATEAARWAAVKNLPKAPASLRAGMTQEDSEEVARTSRPSRYISYVVRGQVPMALEPITMAAATVCSPRRLTTASDHSPTRPTGAAGTAEPSYARRPVPSAVSAAPQTRRGAWPQDGRSPAGSPVRLGLPNTPESPDKSAQSGQTSQLPAVPPLPQAKLSPQRAGLQEPGPAGKADLQSPRGKPAEARADASYVATIQLVKDLNRGKVPSATSKMPYKKVRQDEVKQAGVSLAKNRERPMKRDDDTRRPRAGASGDGCTKASL</sequence>
<evidence type="ECO:0000313" key="11">
    <source>
        <dbReference type="Proteomes" id="UP001178507"/>
    </source>
</evidence>
<feature type="repeat" description="PPR" evidence="7">
    <location>
        <begin position="1329"/>
        <end position="1363"/>
    </location>
</feature>
<dbReference type="GO" id="GO:0005634">
    <property type="term" value="C:nucleus"/>
    <property type="evidence" value="ECO:0007669"/>
    <property type="project" value="UniProtKB-SubCell"/>
</dbReference>
<dbReference type="GO" id="GO:0003713">
    <property type="term" value="F:transcription coactivator activity"/>
    <property type="evidence" value="ECO:0007669"/>
    <property type="project" value="InterPro"/>
</dbReference>
<dbReference type="GO" id="GO:0003677">
    <property type="term" value="F:DNA binding"/>
    <property type="evidence" value="ECO:0007669"/>
    <property type="project" value="UniProtKB-KW"/>
</dbReference>